<protein>
    <recommendedName>
        <fullName evidence="3">NADAR domain-containing protein</fullName>
    </recommendedName>
</protein>
<evidence type="ECO:0000256" key="2">
    <source>
        <dbReference type="ARBA" id="ARBA00000751"/>
    </source>
</evidence>
<comment type="catalytic activity">
    <reaction evidence="1">
        <text>5-amino-6-(5-phospho-D-ribosylamino)uracil + H2O = 5,6-diaminouracil + D-ribose 5-phosphate</text>
        <dbReference type="Rhea" id="RHEA:55020"/>
        <dbReference type="ChEBI" id="CHEBI:15377"/>
        <dbReference type="ChEBI" id="CHEBI:46252"/>
        <dbReference type="ChEBI" id="CHEBI:58453"/>
        <dbReference type="ChEBI" id="CHEBI:78346"/>
    </reaction>
</comment>
<dbReference type="EMBL" id="LKEJ01000163">
    <property type="protein sequence ID" value="KTB57298.1"/>
    <property type="molecule type" value="Genomic_DNA"/>
</dbReference>
<gene>
    <name evidence="4" type="ORF">AO067_16550</name>
</gene>
<dbReference type="InterPro" id="IPR037238">
    <property type="entry name" value="YbiA-like_sf"/>
</dbReference>
<evidence type="ECO:0000313" key="5">
    <source>
        <dbReference type="Proteomes" id="UP000053048"/>
    </source>
</evidence>
<reference evidence="4 5" key="1">
    <citation type="submission" date="2015-09" db="EMBL/GenBank/DDBJ databases">
        <title>Genome sequence of ICMP 13104.</title>
        <authorList>
            <person name="Visnovsky S."/>
            <person name="Lu A."/>
            <person name="Panda P."/>
            <person name="Pitman A."/>
        </authorList>
    </citation>
    <scope>NUCLEOTIDE SEQUENCE [LARGE SCALE GENOMIC DNA]</scope>
    <source>
        <strain evidence="4 5">ICMP 13104</strain>
    </source>
</reference>
<name>A0A0W0H933_PSEVI</name>
<accession>A0A0W0H933</accession>
<organism evidence="4 5">
    <name type="scientific">Pseudomonas viridiflava ICMP 13104</name>
    <dbReference type="NCBI Taxonomy" id="1198305"/>
    <lineage>
        <taxon>Bacteria</taxon>
        <taxon>Pseudomonadati</taxon>
        <taxon>Pseudomonadota</taxon>
        <taxon>Gammaproteobacteria</taxon>
        <taxon>Pseudomonadales</taxon>
        <taxon>Pseudomonadaceae</taxon>
        <taxon>Pseudomonas</taxon>
    </lineage>
</organism>
<dbReference type="Gene3D" id="1.10.357.40">
    <property type="entry name" value="YbiA-like"/>
    <property type="match status" value="1"/>
</dbReference>
<dbReference type="AlphaFoldDB" id="A0A0W0H933"/>
<proteinExistence type="predicted"/>
<keyword evidence="5" id="KW-1185">Reference proteome</keyword>
<dbReference type="SUPFAM" id="SSF143990">
    <property type="entry name" value="YbiA-like"/>
    <property type="match status" value="1"/>
</dbReference>
<dbReference type="CDD" id="cd15457">
    <property type="entry name" value="NADAR"/>
    <property type="match status" value="1"/>
</dbReference>
<comment type="catalytic activity">
    <reaction evidence="2">
        <text>2,5-diamino-6-hydroxy-4-(5-phosphoribosylamino)-pyrimidine + H2O = 2,5,6-triamino-4-hydroxypyrimidine + D-ribose 5-phosphate</text>
        <dbReference type="Rhea" id="RHEA:23436"/>
        <dbReference type="ChEBI" id="CHEBI:15377"/>
        <dbReference type="ChEBI" id="CHEBI:58614"/>
        <dbReference type="ChEBI" id="CHEBI:78346"/>
        <dbReference type="ChEBI" id="CHEBI:137796"/>
    </reaction>
</comment>
<feature type="domain" description="NADAR" evidence="3">
    <location>
        <begin position="31"/>
        <end position="173"/>
    </location>
</feature>
<evidence type="ECO:0000259" key="3">
    <source>
        <dbReference type="Pfam" id="PF08719"/>
    </source>
</evidence>
<dbReference type="Proteomes" id="UP000053048">
    <property type="component" value="Unassembled WGS sequence"/>
</dbReference>
<dbReference type="InterPro" id="IPR012816">
    <property type="entry name" value="NADAR"/>
</dbReference>
<dbReference type="NCBIfam" id="TIGR02464">
    <property type="entry name" value="ribofla_fusion"/>
    <property type="match status" value="1"/>
</dbReference>
<dbReference type="Pfam" id="PF08719">
    <property type="entry name" value="NADAR"/>
    <property type="match status" value="1"/>
</dbReference>
<comment type="caution">
    <text evidence="4">The sequence shown here is derived from an EMBL/GenBank/DDBJ whole genome shotgun (WGS) entry which is preliminary data.</text>
</comment>
<evidence type="ECO:0000256" key="1">
    <source>
        <dbReference type="ARBA" id="ARBA00000022"/>
    </source>
</evidence>
<evidence type="ECO:0000313" key="4">
    <source>
        <dbReference type="EMBL" id="KTB57298.1"/>
    </source>
</evidence>
<sequence length="218" mass="24982">MIFQNSKGTRVRSNLLRTYRRSEVVIVYKTKDDFGGLSNMASGYPLRIHGIRILTSEALYQACRFPHIPDLQREIIGQHSPMTAKMKSKPHRGNSRSDWQQVRYKVMRWCLRVKLAQNYEKFGALLLSTGEKPIVELSRKDDYWGTKAVDDSGDVLIGQNVLGRLLMELRELLKEDLGEELKIVPALNVPDFLFLDKPIETMIASNSNDGEEVQPDLF</sequence>